<dbReference type="InterPro" id="IPR001387">
    <property type="entry name" value="Cro/C1-type_HTH"/>
</dbReference>
<dbReference type="SMART" id="SM00530">
    <property type="entry name" value="HTH_XRE"/>
    <property type="match status" value="1"/>
</dbReference>
<dbReference type="KEGG" id="dwd:DSCW_35550"/>
<feature type="domain" description="HTH cro/C1-type" evidence="1">
    <location>
        <begin position="33"/>
        <end position="87"/>
    </location>
</feature>
<gene>
    <name evidence="2" type="ORF">DSCW_35550</name>
</gene>
<organism evidence="2 3">
    <name type="scientific">Desulfosarcina widdelii</name>
    <dbReference type="NCBI Taxonomy" id="947919"/>
    <lineage>
        <taxon>Bacteria</taxon>
        <taxon>Pseudomonadati</taxon>
        <taxon>Thermodesulfobacteriota</taxon>
        <taxon>Desulfobacteria</taxon>
        <taxon>Desulfobacterales</taxon>
        <taxon>Desulfosarcinaceae</taxon>
        <taxon>Desulfosarcina</taxon>
    </lineage>
</organism>
<dbReference type="GO" id="GO:0003677">
    <property type="term" value="F:DNA binding"/>
    <property type="evidence" value="ECO:0007669"/>
    <property type="project" value="InterPro"/>
</dbReference>
<dbReference type="AlphaFoldDB" id="A0A5K7Z556"/>
<evidence type="ECO:0000313" key="3">
    <source>
        <dbReference type="Proteomes" id="UP000427769"/>
    </source>
</evidence>
<dbReference type="SUPFAM" id="SSF47413">
    <property type="entry name" value="lambda repressor-like DNA-binding domains"/>
    <property type="match status" value="1"/>
</dbReference>
<evidence type="ECO:0000259" key="1">
    <source>
        <dbReference type="PROSITE" id="PS50943"/>
    </source>
</evidence>
<dbReference type="InterPro" id="IPR010982">
    <property type="entry name" value="Lambda_DNA-bd_dom_sf"/>
</dbReference>
<sequence>MDTESWFKSKRKSIQKTLDYKIESLLLSITETLREQLKNEGMTRSMLAKKLGVSPAAVTKLLNGESNFTIKKLMSLADALNLEVQINLERKQIKVEHVVGDFFGTVVSASDDNSLVCVTGLTPGTEFQGTYSTVSSGFAQAFDFIEG</sequence>
<dbReference type="EMBL" id="AP021875">
    <property type="protein sequence ID" value="BBO76138.1"/>
    <property type="molecule type" value="Genomic_DNA"/>
</dbReference>
<dbReference type="PROSITE" id="PS50943">
    <property type="entry name" value="HTH_CROC1"/>
    <property type="match status" value="1"/>
</dbReference>
<dbReference type="Pfam" id="PF01381">
    <property type="entry name" value="HTH_3"/>
    <property type="match status" value="1"/>
</dbReference>
<dbReference type="RefSeq" id="WP_155304994.1">
    <property type="nucleotide sequence ID" value="NZ_AP021875.1"/>
</dbReference>
<reference evidence="2 3" key="1">
    <citation type="submission" date="2019-11" db="EMBL/GenBank/DDBJ databases">
        <title>Comparative genomics of hydrocarbon-degrading Desulfosarcina strains.</title>
        <authorList>
            <person name="Watanabe M."/>
            <person name="Kojima H."/>
            <person name="Fukui M."/>
        </authorList>
    </citation>
    <scope>NUCLEOTIDE SEQUENCE [LARGE SCALE GENOMIC DNA]</scope>
    <source>
        <strain evidence="2 3">PP31</strain>
    </source>
</reference>
<evidence type="ECO:0000313" key="2">
    <source>
        <dbReference type="EMBL" id="BBO76138.1"/>
    </source>
</evidence>
<dbReference type="Proteomes" id="UP000427769">
    <property type="component" value="Chromosome"/>
</dbReference>
<keyword evidence="3" id="KW-1185">Reference proteome</keyword>
<dbReference type="OrthoDB" id="6402441at2"/>
<name>A0A5K7Z556_9BACT</name>
<accession>A0A5K7Z556</accession>
<proteinExistence type="predicted"/>
<protein>
    <recommendedName>
        <fullName evidence="1">HTH cro/C1-type domain-containing protein</fullName>
    </recommendedName>
</protein>
<dbReference type="CDD" id="cd00093">
    <property type="entry name" value="HTH_XRE"/>
    <property type="match status" value="1"/>
</dbReference>
<dbReference type="Gene3D" id="1.10.260.40">
    <property type="entry name" value="lambda repressor-like DNA-binding domains"/>
    <property type="match status" value="1"/>
</dbReference>